<dbReference type="GO" id="GO:0016020">
    <property type="term" value="C:membrane"/>
    <property type="evidence" value="ECO:0007669"/>
    <property type="project" value="UniProtKB-SubCell"/>
</dbReference>
<keyword evidence="8" id="KW-1185">Reference proteome</keyword>
<organism evidence="7 8">
    <name type="scientific">Maribacter caenipelagi</name>
    <dbReference type="NCBI Taxonomy" id="1447781"/>
    <lineage>
        <taxon>Bacteria</taxon>
        <taxon>Pseudomonadati</taxon>
        <taxon>Bacteroidota</taxon>
        <taxon>Flavobacteriia</taxon>
        <taxon>Flavobacteriales</taxon>
        <taxon>Flavobacteriaceae</taxon>
        <taxon>Maribacter</taxon>
    </lineage>
</organism>
<keyword evidence="5 6" id="KW-0472">Membrane</keyword>
<keyword evidence="4 6" id="KW-1133">Transmembrane helix</keyword>
<feature type="transmembrane region" description="Helical" evidence="6">
    <location>
        <begin position="248"/>
        <end position="269"/>
    </location>
</feature>
<dbReference type="AlphaFoldDB" id="A0A4R7CZU1"/>
<feature type="transmembrane region" description="Helical" evidence="6">
    <location>
        <begin position="210"/>
        <end position="236"/>
    </location>
</feature>
<accession>A0A4R7CZU1</accession>
<dbReference type="EMBL" id="SNZW01000016">
    <property type="protein sequence ID" value="TDS13517.1"/>
    <property type="molecule type" value="Genomic_DNA"/>
</dbReference>
<dbReference type="Proteomes" id="UP000295274">
    <property type="component" value="Unassembled WGS sequence"/>
</dbReference>
<evidence type="ECO:0000313" key="7">
    <source>
        <dbReference type="EMBL" id="TDS13517.1"/>
    </source>
</evidence>
<evidence type="ECO:0000256" key="5">
    <source>
        <dbReference type="ARBA" id="ARBA00023136"/>
    </source>
</evidence>
<feature type="transmembrane region" description="Helical" evidence="6">
    <location>
        <begin position="281"/>
        <end position="314"/>
    </location>
</feature>
<name>A0A4R7CZU1_9FLAO</name>
<protein>
    <submittedName>
        <fullName evidence="7">Putative PurR-regulated permease PerM</fullName>
    </submittedName>
</protein>
<evidence type="ECO:0000256" key="4">
    <source>
        <dbReference type="ARBA" id="ARBA00022989"/>
    </source>
</evidence>
<dbReference type="PANTHER" id="PTHR21716">
    <property type="entry name" value="TRANSMEMBRANE PROTEIN"/>
    <property type="match status" value="1"/>
</dbReference>
<comment type="caution">
    <text evidence="7">The sequence shown here is derived from an EMBL/GenBank/DDBJ whole genome shotgun (WGS) entry which is preliminary data.</text>
</comment>
<evidence type="ECO:0000256" key="2">
    <source>
        <dbReference type="ARBA" id="ARBA00009773"/>
    </source>
</evidence>
<feature type="transmembrane region" description="Helical" evidence="6">
    <location>
        <begin position="183"/>
        <end position="204"/>
    </location>
</feature>
<feature type="transmembrane region" description="Helical" evidence="6">
    <location>
        <begin position="48"/>
        <end position="72"/>
    </location>
</feature>
<evidence type="ECO:0000256" key="3">
    <source>
        <dbReference type="ARBA" id="ARBA00022692"/>
    </source>
</evidence>
<gene>
    <name evidence="7" type="ORF">DFQ03_2809</name>
</gene>
<dbReference type="Pfam" id="PF01594">
    <property type="entry name" value="AI-2E_transport"/>
    <property type="match status" value="1"/>
</dbReference>
<evidence type="ECO:0000313" key="8">
    <source>
        <dbReference type="Proteomes" id="UP000295274"/>
    </source>
</evidence>
<comment type="subcellular location">
    <subcellularLocation>
        <location evidence="1">Membrane</location>
        <topology evidence="1">Multi-pass membrane protein</topology>
    </subcellularLocation>
</comment>
<feature type="transmembrane region" description="Helical" evidence="6">
    <location>
        <begin position="15"/>
        <end position="36"/>
    </location>
</feature>
<feature type="transmembrane region" description="Helical" evidence="6">
    <location>
        <begin position="125"/>
        <end position="147"/>
    </location>
</feature>
<comment type="similarity">
    <text evidence="2">Belongs to the autoinducer-2 exporter (AI-2E) (TC 2.A.86) family.</text>
</comment>
<evidence type="ECO:0000256" key="6">
    <source>
        <dbReference type="SAM" id="Phobius"/>
    </source>
</evidence>
<evidence type="ECO:0000256" key="1">
    <source>
        <dbReference type="ARBA" id="ARBA00004141"/>
    </source>
</evidence>
<reference evidence="7 8" key="1">
    <citation type="submission" date="2019-03" db="EMBL/GenBank/DDBJ databases">
        <title>Genomic Encyclopedia of Type Strains, Phase III (KMG-III): the genomes of soil and plant-associated and newly described type strains.</title>
        <authorList>
            <person name="Whitman W."/>
        </authorList>
    </citation>
    <scope>NUCLEOTIDE SEQUENCE [LARGE SCALE GENOMIC DNA]</scope>
    <source>
        <strain evidence="7 8">CECT 8455</strain>
    </source>
</reference>
<dbReference type="InterPro" id="IPR002549">
    <property type="entry name" value="AI-2E-like"/>
</dbReference>
<dbReference type="PANTHER" id="PTHR21716:SF4">
    <property type="entry name" value="TRANSMEMBRANE PROTEIN 245"/>
    <property type="match status" value="1"/>
</dbReference>
<keyword evidence="3 6" id="KW-0812">Transmembrane</keyword>
<proteinExistence type="inferred from homology"/>
<sequence length="331" mass="36568">MALIIFLGGLIIKYMLPYISGVLGALTLYVVLRKWMLKLIEKGLKRSWAAMLLIIAAFIGIFIPLTGAGLMLSSQLGDFADKSEQVTKALKDQLFQVEKYVQYDISSTIDPEQASGWLTDNLSGFASGTFNILISFGILLFLLYYMLKSPKQLKESLLEYIPLSNKNLVALGKEIDNVVRSNAIAIPLVAIAQGIIALIGFFIFGVENPLFWFVIVTIGSMIPFIGTFIGIFPVFVLSLASGEDFQAWGILIYGIVVVGMTDNVIRLFVLNKLDSTHPLITLIGVLIGIPLFGFVGLIFGPLIINLFLIIVKIYKQQYGIQKSSKPKEQQM</sequence>